<sequence length="47" mass="5712">MLDLTTVTMQKYSSYFYERQNRNCCLWHWQSSALQSVMKHTKVHMAK</sequence>
<protein>
    <submittedName>
        <fullName evidence="1">Uncharacterized protein</fullName>
    </submittedName>
</protein>
<dbReference type="AlphaFoldDB" id="A0A0E9RJ28"/>
<dbReference type="EMBL" id="GBXM01079406">
    <property type="protein sequence ID" value="JAH29171.1"/>
    <property type="molecule type" value="Transcribed_RNA"/>
</dbReference>
<proteinExistence type="predicted"/>
<name>A0A0E9RJ28_ANGAN</name>
<reference evidence="1" key="1">
    <citation type="submission" date="2014-11" db="EMBL/GenBank/DDBJ databases">
        <authorList>
            <person name="Amaro Gonzalez C."/>
        </authorList>
    </citation>
    <scope>NUCLEOTIDE SEQUENCE</scope>
</reference>
<reference evidence="1" key="2">
    <citation type="journal article" date="2015" name="Fish Shellfish Immunol.">
        <title>Early steps in the European eel (Anguilla anguilla)-Vibrio vulnificus interaction in the gills: Role of the RtxA13 toxin.</title>
        <authorList>
            <person name="Callol A."/>
            <person name="Pajuelo D."/>
            <person name="Ebbesson L."/>
            <person name="Teles M."/>
            <person name="MacKenzie S."/>
            <person name="Amaro C."/>
        </authorList>
    </citation>
    <scope>NUCLEOTIDE SEQUENCE</scope>
</reference>
<evidence type="ECO:0000313" key="1">
    <source>
        <dbReference type="EMBL" id="JAH29171.1"/>
    </source>
</evidence>
<accession>A0A0E9RJ28</accession>
<organism evidence="1">
    <name type="scientific">Anguilla anguilla</name>
    <name type="common">European freshwater eel</name>
    <name type="synonym">Muraena anguilla</name>
    <dbReference type="NCBI Taxonomy" id="7936"/>
    <lineage>
        <taxon>Eukaryota</taxon>
        <taxon>Metazoa</taxon>
        <taxon>Chordata</taxon>
        <taxon>Craniata</taxon>
        <taxon>Vertebrata</taxon>
        <taxon>Euteleostomi</taxon>
        <taxon>Actinopterygii</taxon>
        <taxon>Neopterygii</taxon>
        <taxon>Teleostei</taxon>
        <taxon>Anguilliformes</taxon>
        <taxon>Anguillidae</taxon>
        <taxon>Anguilla</taxon>
    </lineage>
</organism>